<protein>
    <submittedName>
        <fullName evidence="1">Uncharacterized protein</fullName>
    </submittedName>
</protein>
<organism evidence="1 2">
    <name type="scientific">Pseudomonas aeruginosa</name>
    <dbReference type="NCBI Taxonomy" id="287"/>
    <lineage>
        <taxon>Bacteria</taxon>
        <taxon>Pseudomonadati</taxon>
        <taxon>Pseudomonadota</taxon>
        <taxon>Gammaproteobacteria</taxon>
        <taxon>Pseudomonadales</taxon>
        <taxon>Pseudomonadaceae</taxon>
        <taxon>Pseudomonas</taxon>
    </lineage>
</organism>
<accession>A0A241XMI7</accession>
<evidence type="ECO:0000313" key="1">
    <source>
        <dbReference type="EMBL" id="OTI58286.1"/>
    </source>
</evidence>
<name>A0A241XMI7_PSEAI</name>
<reference evidence="1 2" key="1">
    <citation type="submission" date="2017-05" db="EMBL/GenBank/DDBJ databases">
        <authorList>
            <person name="Song R."/>
            <person name="Chenine A.L."/>
            <person name="Ruprecht R.M."/>
        </authorList>
    </citation>
    <scope>NUCLEOTIDE SEQUENCE [LARGE SCALE GENOMIC DNA]</scope>
    <source>
        <strain evidence="1 2">S567_C10_BS</strain>
    </source>
</reference>
<dbReference type="AlphaFoldDB" id="A0A241XMI7"/>
<dbReference type="Proteomes" id="UP000194857">
    <property type="component" value="Unassembled WGS sequence"/>
</dbReference>
<sequence>MRAVASTIVLLTLCGFAYAEESKPLATQAGEATAPIAEAIGSGFSRIMTEFMAGTDGMVGDAARKNLKMQDKRDREANRSVRKTMKECIKPGNVIDEDVKECVEGIMERSW</sequence>
<comment type="caution">
    <text evidence="1">The sequence shown here is derived from an EMBL/GenBank/DDBJ whole genome shotgun (WGS) entry which is preliminary data.</text>
</comment>
<proteinExistence type="predicted"/>
<gene>
    <name evidence="1" type="ORF">CAZ10_24535</name>
</gene>
<dbReference type="RefSeq" id="WP_031637200.1">
    <property type="nucleotide sequence ID" value="NZ_CATOWP010000020.1"/>
</dbReference>
<evidence type="ECO:0000313" key="2">
    <source>
        <dbReference type="Proteomes" id="UP000194857"/>
    </source>
</evidence>
<dbReference type="EMBL" id="NFFZ01000014">
    <property type="protein sequence ID" value="OTI58286.1"/>
    <property type="molecule type" value="Genomic_DNA"/>
</dbReference>